<dbReference type="Proteomes" id="UP000799429">
    <property type="component" value="Unassembled WGS sequence"/>
</dbReference>
<keyword evidence="1" id="KW-0472">Membrane</keyword>
<keyword evidence="1" id="KW-0812">Transmembrane</keyword>
<evidence type="ECO:0000256" key="1">
    <source>
        <dbReference type="SAM" id="Phobius"/>
    </source>
</evidence>
<dbReference type="EMBL" id="MU006102">
    <property type="protein sequence ID" value="KAF2836659.1"/>
    <property type="molecule type" value="Genomic_DNA"/>
</dbReference>
<accession>A0A9P4S639</accession>
<evidence type="ECO:0000313" key="2">
    <source>
        <dbReference type="EMBL" id="KAF2836659.1"/>
    </source>
</evidence>
<protein>
    <submittedName>
        <fullName evidence="2">Uncharacterized protein</fullName>
    </submittedName>
</protein>
<gene>
    <name evidence="2" type="ORF">M501DRAFT_996323</name>
</gene>
<feature type="transmembrane region" description="Helical" evidence="1">
    <location>
        <begin position="6"/>
        <end position="26"/>
    </location>
</feature>
<keyword evidence="1" id="KW-1133">Transmembrane helix</keyword>
<dbReference type="AlphaFoldDB" id="A0A9P4S639"/>
<proteinExistence type="predicted"/>
<reference evidence="2" key="1">
    <citation type="journal article" date="2020" name="Stud. Mycol.">
        <title>101 Dothideomycetes genomes: a test case for predicting lifestyles and emergence of pathogens.</title>
        <authorList>
            <person name="Haridas S."/>
            <person name="Albert R."/>
            <person name="Binder M."/>
            <person name="Bloem J."/>
            <person name="Labutti K."/>
            <person name="Salamov A."/>
            <person name="Andreopoulos B."/>
            <person name="Baker S."/>
            <person name="Barry K."/>
            <person name="Bills G."/>
            <person name="Bluhm B."/>
            <person name="Cannon C."/>
            <person name="Castanera R."/>
            <person name="Culley D."/>
            <person name="Daum C."/>
            <person name="Ezra D."/>
            <person name="Gonzalez J."/>
            <person name="Henrissat B."/>
            <person name="Kuo A."/>
            <person name="Liang C."/>
            <person name="Lipzen A."/>
            <person name="Lutzoni F."/>
            <person name="Magnuson J."/>
            <person name="Mondo S."/>
            <person name="Nolan M."/>
            <person name="Ohm R."/>
            <person name="Pangilinan J."/>
            <person name="Park H.-J."/>
            <person name="Ramirez L."/>
            <person name="Alfaro M."/>
            <person name="Sun H."/>
            <person name="Tritt A."/>
            <person name="Yoshinaga Y."/>
            <person name="Zwiers L.-H."/>
            <person name="Turgeon B."/>
            <person name="Goodwin S."/>
            <person name="Spatafora J."/>
            <person name="Crous P."/>
            <person name="Grigoriev I."/>
        </authorList>
    </citation>
    <scope>NUCLEOTIDE SEQUENCE</scope>
    <source>
        <strain evidence="2">CBS 101060</strain>
    </source>
</reference>
<name>A0A9P4S639_9PEZI</name>
<sequence>MDSNVGIAVVILCGLTVIVCLCVYMYRKLIRNVARTMNERAAQNIELAEGTATDRRSGP</sequence>
<keyword evidence="3" id="KW-1185">Reference proteome</keyword>
<comment type="caution">
    <text evidence="2">The sequence shown here is derived from an EMBL/GenBank/DDBJ whole genome shotgun (WGS) entry which is preliminary data.</text>
</comment>
<evidence type="ECO:0000313" key="3">
    <source>
        <dbReference type="Proteomes" id="UP000799429"/>
    </source>
</evidence>
<organism evidence="2 3">
    <name type="scientific">Patellaria atrata CBS 101060</name>
    <dbReference type="NCBI Taxonomy" id="1346257"/>
    <lineage>
        <taxon>Eukaryota</taxon>
        <taxon>Fungi</taxon>
        <taxon>Dikarya</taxon>
        <taxon>Ascomycota</taxon>
        <taxon>Pezizomycotina</taxon>
        <taxon>Dothideomycetes</taxon>
        <taxon>Dothideomycetes incertae sedis</taxon>
        <taxon>Patellariales</taxon>
        <taxon>Patellariaceae</taxon>
        <taxon>Patellaria</taxon>
    </lineage>
</organism>